<dbReference type="EMBL" id="FNXB01000004">
    <property type="protein sequence ID" value="SEH54843.1"/>
    <property type="molecule type" value="Genomic_DNA"/>
</dbReference>
<accession>A0A1H8E137</accession>
<dbReference type="Proteomes" id="UP000183063">
    <property type="component" value="Unassembled WGS sequence"/>
</dbReference>
<proteinExistence type="predicted"/>
<dbReference type="EMBL" id="FOCV01000002">
    <property type="protein sequence ID" value="SEN13289.1"/>
    <property type="molecule type" value="Genomic_DNA"/>
</dbReference>
<dbReference type="AlphaFoldDB" id="A0A1H8E137"/>
<evidence type="ECO:0000313" key="2">
    <source>
        <dbReference type="EMBL" id="SEN13289.1"/>
    </source>
</evidence>
<evidence type="ECO:0000313" key="3">
    <source>
        <dbReference type="Proteomes" id="UP000183063"/>
    </source>
</evidence>
<reference evidence="2 4" key="2">
    <citation type="submission" date="2016-10" db="EMBL/GenBank/DDBJ databases">
        <authorList>
            <person name="Varghese N."/>
            <person name="Submissions S."/>
        </authorList>
    </citation>
    <scope>NUCLEOTIDE SEQUENCE [LARGE SCALE GENOMIC DNA]</scope>
    <source>
        <strain evidence="2 4">CGMCC 1.7071</strain>
    </source>
</reference>
<reference evidence="1" key="1">
    <citation type="submission" date="2016-10" db="EMBL/GenBank/DDBJ databases">
        <authorList>
            <person name="de Groot N.N."/>
        </authorList>
    </citation>
    <scope>NUCLEOTIDE SEQUENCE [LARGE SCALE GENOMIC DNA]</scope>
    <source>
        <strain evidence="1">CCBAU85039</strain>
    </source>
</reference>
<organism evidence="1 3">
    <name type="scientific">Rhizobium tibeticum</name>
    <dbReference type="NCBI Taxonomy" id="501024"/>
    <lineage>
        <taxon>Bacteria</taxon>
        <taxon>Pseudomonadati</taxon>
        <taxon>Pseudomonadota</taxon>
        <taxon>Alphaproteobacteria</taxon>
        <taxon>Hyphomicrobiales</taxon>
        <taxon>Rhizobiaceae</taxon>
        <taxon>Rhizobium/Agrobacterium group</taxon>
        <taxon>Rhizobium</taxon>
    </lineage>
</organism>
<sequence length="34" mass="4017">MRDMEPQKIKNMGKKIMKSSKIRTIFARANPRNP</sequence>
<protein>
    <submittedName>
        <fullName evidence="1">Uncharacterized protein</fullName>
    </submittedName>
</protein>
<name>A0A1H8E137_9HYPH</name>
<gene>
    <name evidence="1" type="ORF">RTCCBAU85039_1089</name>
    <name evidence="2" type="ORF">SAMN05216228_1002268</name>
</gene>
<reference evidence="3" key="3">
    <citation type="submission" date="2016-10" db="EMBL/GenBank/DDBJ databases">
        <authorList>
            <person name="Wibberg D."/>
        </authorList>
    </citation>
    <scope>NUCLEOTIDE SEQUENCE [LARGE SCALE GENOMIC DNA]</scope>
</reference>
<evidence type="ECO:0000313" key="1">
    <source>
        <dbReference type="EMBL" id="SEH54843.1"/>
    </source>
</evidence>
<evidence type="ECO:0000313" key="4">
    <source>
        <dbReference type="Proteomes" id="UP000198939"/>
    </source>
</evidence>
<keyword evidence="4" id="KW-1185">Reference proteome</keyword>
<dbReference type="Proteomes" id="UP000198939">
    <property type="component" value="Unassembled WGS sequence"/>
</dbReference>